<protein>
    <submittedName>
        <fullName evidence="2">Uncharacterized protein</fullName>
    </submittedName>
</protein>
<accession>A0A382RQV5</accession>
<evidence type="ECO:0000313" key="2">
    <source>
        <dbReference type="EMBL" id="SVC99535.1"/>
    </source>
</evidence>
<dbReference type="AlphaFoldDB" id="A0A382RQV5"/>
<reference evidence="2" key="1">
    <citation type="submission" date="2018-05" db="EMBL/GenBank/DDBJ databases">
        <authorList>
            <person name="Lanie J.A."/>
            <person name="Ng W.-L."/>
            <person name="Kazmierczak K.M."/>
            <person name="Andrzejewski T.M."/>
            <person name="Davidsen T.M."/>
            <person name="Wayne K.J."/>
            <person name="Tettelin H."/>
            <person name="Glass J.I."/>
            <person name="Rusch D."/>
            <person name="Podicherti R."/>
            <person name="Tsui H.-C.T."/>
            <person name="Winkler M.E."/>
        </authorList>
    </citation>
    <scope>NUCLEOTIDE SEQUENCE</scope>
</reference>
<sequence length="192" mass="21681">MGDRRKDGWGKELSQCDKLHIENSFIAFNNCNTRSTAAPWITGGAGIQKQDAVVLVITGHVCVAEDDHVGFFIDHGYAHQLRWDGQIHDMMNQEFLTDKSLDAYLWKLDRVIRIAEYCAHGSNGLEFSDHIHWPHVTRVQNVIHASKSIMNSIRHVAMRVRNDADLHTLRLPGKIPTPKPEHSTETDSPLAA</sequence>
<feature type="region of interest" description="Disordered" evidence="1">
    <location>
        <begin position="169"/>
        <end position="192"/>
    </location>
</feature>
<organism evidence="2">
    <name type="scientific">marine metagenome</name>
    <dbReference type="NCBI Taxonomy" id="408172"/>
    <lineage>
        <taxon>unclassified sequences</taxon>
        <taxon>metagenomes</taxon>
        <taxon>ecological metagenomes</taxon>
    </lineage>
</organism>
<gene>
    <name evidence="2" type="ORF">METZ01_LOCUS352389</name>
</gene>
<name>A0A382RQV5_9ZZZZ</name>
<evidence type="ECO:0000256" key="1">
    <source>
        <dbReference type="SAM" id="MobiDB-lite"/>
    </source>
</evidence>
<feature type="non-terminal residue" evidence="2">
    <location>
        <position position="192"/>
    </location>
</feature>
<proteinExistence type="predicted"/>
<dbReference type="EMBL" id="UINC01123213">
    <property type="protein sequence ID" value="SVC99535.1"/>
    <property type="molecule type" value="Genomic_DNA"/>
</dbReference>